<evidence type="ECO:0000256" key="4">
    <source>
        <dbReference type="ARBA" id="ARBA00022475"/>
    </source>
</evidence>
<dbReference type="Pfam" id="PF00672">
    <property type="entry name" value="HAMP"/>
    <property type="match status" value="1"/>
</dbReference>
<dbReference type="PANTHER" id="PTHR45436">
    <property type="entry name" value="SENSOR HISTIDINE KINASE YKOH"/>
    <property type="match status" value="1"/>
</dbReference>
<keyword evidence="7 15" id="KW-0812">Transmembrane</keyword>
<dbReference type="InterPro" id="IPR004358">
    <property type="entry name" value="Sig_transdc_His_kin-like_C"/>
</dbReference>
<evidence type="ECO:0000313" key="19">
    <source>
        <dbReference type="Proteomes" id="UP000199387"/>
    </source>
</evidence>
<dbReference type="FunFam" id="1.10.287.130:FF:000001">
    <property type="entry name" value="Two-component sensor histidine kinase"/>
    <property type="match status" value="1"/>
</dbReference>
<dbReference type="Gene3D" id="3.30.565.10">
    <property type="entry name" value="Histidine kinase-like ATPase, C-terminal domain"/>
    <property type="match status" value="1"/>
</dbReference>
<dbReference type="Pfam" id="PF00512">
    <property type="entry name" value="HisKA"/>
    <property type="match status" value="1"/>
</dbReference>
<dbReference type="InterPro" id="IPR003594">
    <property type="entry name" value="HATPase_dom"/>
</dbReference>
<keyword evidence="6" id="KW-0808">Transferase</keyword>
<dbReference type="SUPFAM" id="SSF158472">
    <property type="entry name" value="HAMP domain-like"/>
    <property type="match status" value="1"/>
</dbReference>
<feature type="coiled-coil region" evidence="14">
    <location>
        <begin position="271"/>
        <end position="298"/>
    </location>
</feature>
<name>A0A1G6L994_9BACL</name>
<keyword evidence="12" id="KW-0902">Two-component regulatory system</keyword>
<evidence type="ECO:0000313" key="18">
    <source>
        <dbReference type="EMBL" id="SDC39728.1"/>
    </source>
</evidence>
<evidence type="ECO:0000256" key="3">
    <source>
        <dbReference type="ARBA" id="ARBA00012438"/>
    </source>
</evidence>
<evidence type="ECO:0000256" key="5">
    <source>
        <dbReference type="ARBA" id="ARBA00022553"/>
    </source>
</evidence>
<keyword evidence="5" id="KW-0597">Phosphoprotein</keyword>
<evidence type="ECO:0000256" key="7">
    <source>
        <dbReference type="ARBA" id="ARBA00022692"/>
    </source>
</evidence>
<keyword evidence="8" id="KW-0547">Nucleotide-binding</keyword>
<dbReference type="AlphaFoldDB" id="A0A1G6L994"/>
<keyword evidence="4" id="KW-1003">Cell membrane</keyword>
<dbReference type="PRINTS" id="PR00344">
    <property type="entry name" value="BCTRLSENSOR"/>
</dbReference>
<dbReference type="InterPro" id="IPR050428">
    <property type="entry name" value="TCS_sensor_his_kinase"/>
</dbReference>
<protein>
    <recommendedName>
        <fullName evidence="3">histidine kinase</fullName>
        <ecNumber evidence="3">2.7.13.3</ecNumber>
    </recommendedName>
</protein>
<dbReference type="PROSITE" id="PS50885">
    <property type="entry name" value="HAMP"/>
    <property type="match status" value="1"/>
</dbReference>
<dbReference type="Proteomes" id="UP000199387">
    <property type="component" value="Unassembled WGS sequence"/>
</dbReference>
<dbReference type="EMBL" id="FMZA01000007">
    <property type="protein sequence ID" value="SDC39728.1"/>
    <property type="molecule type" value="Genomic_DNA"/>
</dbReference>
<evidence type="ECO:0000256" key="11">
    <source>
        <dbReference type="ARBA" id="ARBA00022989"/>
    </source>
</evidence>
<evidence type="ECO:0000256" key="8">
    <source>
        <dbReference type="ARBA" id="ARBA00022741"/>
    </source>
</evidence>
<dbReference type="SMART" id="SM00304">
    <property type="entry name" value="HAMP"/>
    <property type="match status" value="1"/>
</dbReference>
<evidence type="ECO:0000256" key="13">
    <source>
        <dbReference type="ARBA" id="ARBA00023136"/>
    </source>
</evidence>
<dbReference type="CDD" id="cd00082">
    <property type="entry name" value="HisKA"/>
    <property type="match status" value="1"/>
</dbReference>
<evidence type="ECO:0000256" key="10">
    <source>
        <dbReference type="ARBA" id="ARBA00022840"/>
    </source>
</evidence>
<dbReference type="CDD" id="cd06225">
    <property type="entry name" value="HAMP"/>
    <property type="match status" value="1"/>
</dbReference>
<keyword evidence="13 15" id="KW-0472">Membrane</keyword>
<dbReference type="InterPro" id="IPR036097">
    <property type="entry name" value="HisK_dim/P_sf"/>
</dbReference>
<dbReference type="GO" id="GO:0005886">
    <property type="term" value="C:plasma membrane"/>
    <property type="evidence" value="ECO:0007669"/>
    <property type="project" value="UniProtKB-SubCell"/>
</dbReference>
<comment type="catalytic activity">
    <reaction evidence="1">
        <text>ATP + protein L-histidine = ADP + protein N-phospho-L-histidine.</text>
        <dbReference type="EC" id="2.7.13.3"/>
    </reaction>
</comment>
<feature type="transmembrane region" description="Helical" evidence="15">
    <location>
        <begin position="161"/>
        <end position="180"/>
    </location>
</feature>
<evidence type="ECO:0000259" key="16">
    <source>
        <dbReference type="PROSITE" id="PS50109"/>
    </source>
</evidence>
<dbReference type="InterPro" id="IPR003661">
    <property type="entry name" value="HisK_dim/P_dom"/>
</dbReference>
<evidence type="ECO:0000256" key="1">
    <source>
        <dbReference type="ARBA" id="ARBA00000085"/>
    </source>
</evidence>
<comment type="subcellular location">
    <subcellularLocation>
        <location evidence="2">Cell membrane</location>
        <topology evidence="2">Multi-pass membrane protein</topology>
    </subcellularLocation>
</comment>
<feature type="domain" description="HAMP" evidence="17">
    <location>
        <begin position="182"/>
        <end position="234"/>
    </location>
</feature>
<dbReference type="SUPFAM" id="SSF47384">
    <property type="entry name" value="Homodimeric domain of signal transducing histidine kinase"/>
    <property type="match status" value="1"/>
</dbReference>
<feature type="transmembrane region" description="Helical" evidence="15">
    <location>
        <begin position="9"/>
        <end position="32"/>
    </location>
</feature>
<dbReference type="InterPro" id="IPR005467">
    <property type="entry name" value="His_kinase_dom"/>
</dbReference>
<dbReference type="SUPFAM" id="SSF55874">
    <property type="entry name" value="ATPase domain of HSP90 chaperone/DNA topoisomerase II/histidine kinase"/>
    <property type="match status" value="1"/>
</dbReference>
<dbReference type="GO" id="GO:0005524">
    <property type="term" value="F:ATP binding"/>
    <property type="evidence" value="ECO:0007669"/>
    <property type="project" value="UniProtKB-KW"/>
</dbReference>
<dbReference type="Gene3D" id="6.10.340.10">
    <property type="match status" value="1"/>
</dbReference>
<keyword evidence="19" id="KW-1185">Reference proteome</keyword>
<dbReference type="SMART" id="SM00387">
    <property type="entry name" value="HATPase_c"/>
    <property type="match status" value="1"/>
</dbReference>
<dbReference type="Gene3D" id="1.10.287.130">
    <property type="match status" value="1"/>
</dbReference>
<organism evidence="18 19">
    <name type="scientific">Melghirimyces thermohalophilus</name>
    <dbReference type="NCBI Taxonomy" id="1236220"/>
    <lineage>
        <taxon>Bacteria</taxon>
        <taxon>Bacillati</taxon>
        <taxon>Bacillota</taxon>
        <taxon>Bacilli</taxon>
        <taxon>Bacillales</taxon>
        <taxon>Thermoactinomycetaceae</taxon>
        <taxon>Melghirimyces</taxon>
    </lineage>
</organism>
<evidence type="ECO:0000256" key="2">
    <source>
        <dbReference type="ARBA" id="ARBA00004651"/>
    </source>
</evidence>
<sequence>MIRGITGKWLLSVLVTMTIGLLLLGTASYQVVTGHFASFVGKNLEDRTRIYASLLSEDFSPKTLEYIRRMEQGSGRWVFVFQPSGELYNDKPKEKALIQAVQDRLRQRDGVQRHRMTVPGSRRSALMVASPFTPSEKARGTVAVVLEMTWLSSIFHSLESLMLLAGVGALLIGGGIALLLSHQTVRPILDIRNAAVRLAHGDYQTRVSVRGNDELTSLGKSMNELAQSLDSYRSSRRTFLSEVSHELRTPLSYLKGYTALLDERDLSKEKSKRLTQVIREQTDRLERLVEDLVTLSRLDEGKLEVDKAYILPAERVEKVIQELEPHAEKNGVQLRWSSQVDQTLWFDPVRFDQILLNLLDNAIRHSEAGGQVHVSLSTLPETDRMRMEVQDHGMGMDTEELERIWDRFYRVEKSRSREHGGSGLGLSIVRRLVHLHQGTIEVRSRPGEGTVFLMEFPMWTSGGERGGDSIE</sequence>
<evidence type="ECO:0000256" key="6">
    <source>
        <dbReference type="ARBA" id="ARBA00022679"/>
    </source>
</evidence>
<dbReference type="SMART" id="SM00388">
    <property type="entry name" value="HisKA"/>
    <property type="match status" value="1"/>
</dbReference>
<evidence type="ECO:0000256" key="15">
    <source>
        <dbReference type="SAM" id="Phobius"/>
    </source>
</evidence>
<keyword evidence="14" id="KW-0175">Coiled coil</keyword>
<dbReference type="PROSITE" id="PS50109">
    <property type="entry name" value="HIS_KIN"/>
    <property type="match status" value="1"/>
</dbReference>
<evidence type="ECO:0000259" key="17">
    <source>
        <dbReference type="PROSITE" id="PS50885"/>
    </source>
</evidence>
<dbReference type="InterPro" id="IPR003660">
    <property type="entry name" value="HAMP_dom"/>
</dbReference>
<dbReference type="GO" id="GO:0000155">
    <property type="term" value="F:phosphorelay sensor kinase activity"/>
    <property type="evidence" value="ECO:0007669"/>
    <property type="project" value="InterPro"/>
</dbReference>
<keyword evidence="10" id="KW-0067">ATP-binding</keyword>
<dbReference type="PANTHER" id="PTHR45436:SF5">
    <property type="entry name" value="SENSOR HISTIDINE KINASE TRCS"/>
    <property type="match status" value="1"/>
</dbReference>
<reference evidence="18 19" key="1">
    <citation type="submission" date="2016-10" db="EMBL/GenBank/DDBJ databases">
        <authorList>
            <person name="de Groot N.N."/>
        </authorList>
    </citation>
    <scope>NUCLEOTIDE SEQUENCE [LARGE SCALE GENOMIC DNA]</scope>
    <source>
        <strain evidence="18 19">DSM 45514</strain>
    </source>
</reference>
<accession>A0A1G6L994</accession>
<dbReference type="EC" id="2.7.13.3" evidence="3"/>
<feature type="domain" description="Histidine kinase" evidence="16">
    <location>
        <begin position="242"/>
        <end position="460"/>
    </location>
</feature>
<evidence type="ECO:0000256" key="12">
    <source>
        <dbReference type="ARBA" id="ARBA00023012"/>
    </source>
</evidence>
<proteinExistence type="predicted"/>
<keyword evidence="9 18" id="KW-0418">Kinase</keyword>
<dbReference type="STRING" id="1236220.SAMN04488112_107113"/>
<keyword evidence="11 15" id="KW-1133">Transmembrane helix</keyword>
<dbReference type="InterPro" id="IPR036890">
    <property type="entry name" value="HATPase_C_sf"/>
</dbReference>
<dbReference type="RefSeq" id="WP_176757876.1">
    <property type="nucleotide sequence ID" value="NZ_FMZA01000007.1"/>
</dbReference>
<dbReference type="FunFam" id="3.30.565.10:FF:000006">
    <property type="entry name" value="Sensor histidine kinase WalK"/>
    <property type="match status" value="1"/>
</dbReference>
<gene>
    <name evidence="18" type="ORF">SAMN04488112_107113</name>
</gene>
<evidence type="ECO:0000256" key="9">
    <source>
        <dbReference type="ARBA" id="ARBA00022777"/>
    </source>
</evidence>
<dbReference type="Pfam" id="PF02518">
    <property type="entry name" value="HATPase_c"/>
    <property type="match status" value="1"/>
</dbReference>
<evidence type="ECO:0000256" key="14">
    <source>
        <dbReference type="SAM" id="Coils"/>
    </source>
</evidence>